<dbReference type="InterPro" id="IPR002516">
    <property type="entry name" value="Glyco_trans_11"/>
</dbReference>
<dbReference type="PANTHER" id="PTHR11927:SF9">
    <property type="entry name" value="L-FUCOSYLTRANSFERASE"/>
    <property type="match status" value="1"/>
</dbReference>
<comment type="caution">
    <text evidence="3">The sequence shown here is derived from an EMBL/GenBank/DDBJ whole genome shotgun (WGS) entry which is preliminary data.</text>
</comment>
<evidence type="ECO:0000313" key="4">
    <source>
        <dbReference type="Proteomes" id="UP000177907"/>
    </source>
</evidence>
<protein>
    <recommendedName>
        <fullName evidence="5">Glycosyl transferase family 11</fullName>
    </recommendedName>
</protein>
<keyword evidence="1" id="KW-0328">Glycosyltransferase</keyword>
<dbReference type="Pfam" id="PF01531">
    <property type="entry name" value="Glyco_transf_11"/>
    <property type="match status" value="1"/>
</dbReference>
<dbReference type="STRING" id="1798704.A3J93_01035"/>
<evidence type="ECO:0008006" key="5">
    <source>
        <dbReference type="Google" id="ProtNLM"/>
    </source>
</evidence>
<organism evidence="3 4">
    <name type="scientific">Candidatus Magasanikbacteria bacterium RIFOXYC2_FULL_42_28</name>
    <dbReference type="NCBI Taxonomy" id="1798704"/>
    <lineage>
        <taxon>Bacteria</taxon>
        <taxon>Candidatus Magasanikiibacteriota</taxon>
    </lineage>
</organism>
<sequence length="293" mass="33822">MKKIIILQNNGGRLANQLWNFASIYGYCLSRGYECENYSFFRYAEYFDFKISNKFVNFLFFKLLKVFGVKFTKALYFIYSTIVKLLNPALVVRAESEEFLLPPSVIVATTHATTIKKIDAAQGGHFYFCGWLFRNPVALTKYRQQIILAFSPREKYKNRVDDFLKNLRSEYKNIVGVHIRQGDYQSWLGGQYYFTSQEVRVILDDYLRNSKYFSAETCFVLCSDGAIDKTQFNGLNYRLGPGTEIEDLYALAGSNLIIGSNSTFGGWAAYYGNIPMITFSRNKINWPESINKV</sequence>
<evidence type="ECO:0000256" key="1">
    <source>
        <dbReference type="ARBA" id="ARBA00022676"/>
    </source>
</evidence>
<evidence type="ECO:0000313" key="3">
    <source>
        <dbReference type="EMBL" id="OGH88663.1"/>
    </source>
</evidence>
<dbReference type="Proteomes" id="UP000177907">
    <property type="component" value="Unassembled WGS sequence"/>
</dbReference>
<dbReference type="AlphaFoldDB" id="A0A1F6NY66"/>
<reference evidence="3 4" key="1">
    <citation type="journal article" date="2016" name="Nat. Commun.">
        <title>Thousands of microbial genomes shed light on interconnected biogeochemical processes in an aquifer system.</title>
        <authorList>
            <person name="Anantharaman K."/>
            <person name="Brown C.T."/>
            <person name="Hug L.A."/>
            <person name="Sharon I."/>
            <person name="Castelle C.J."/>
            <person name="Probst A.J."/>
            <person name="Thomas B.C."/>
            <person name="Singh A."/>
            <person name="Wilkins M.J."/>
            <person name="Karaoz U."/>
            <person name="Brodie E.L."/>
            <person name="Williams K.H."/>
            <person name="Hubbard S.S."/>
            <person name="Banfield J.F."/>
        </authorList>
    </citation>
    <scope>NUCLEOTIDE SEQUENCE [LARGE SCALE GENOMIC DNA]</scope>
</reference>
<accession>A0A1F6NY66</accession>
<dbReference type="EMBL" id="MFQZ01000001">
    <property type="protein sequence ID" value="OGH88663.1"/>
    <property type="molecule type" value="Genomic_DNA"/>
</dbReference>
<gene>
    <name evidence="3" type="ORF">A3J93_01035</name>
</gene>
<evidence type="ECO:0000256" key="2">
    <source>
        <dbReference type="ARBA" id="ARBA00022679"/>
    </source>
</evidence>
<dbReference type="PANTHER" id="PTHR11927">
    <property type="entry name" value="GALACTOSIDE 2-L-FUCOSYLTRANSFERASE"/>
    <property type="match status" value="1"/>
</dbReference>
<name>A0A1F6NY66_9BACT</name>
<keyword evidence="2" id="KW-0808">Transferase</keyword>
<dbReference type="GO" id="GO:0008107">
    <property type="term" value="F:galactoside 2-alpha-L-fucosyltransferase activity"/>
    <property type="evidence" value="ECO:0007669"/>
    <property type="project" value="InterPro"/>
</dbReference>
<dbReference type="GO" id="GO:0016020">
    <property type="term" value="C:membrane"/>
    <property type="evidence" value="ECO:0007669"/>
    <property type="project" value="InterPro"/>
</dbReference>
<dbReference type="GO" id="GO:0005975">
    <property type="term" value="P:carbohydrate metabolic process"/>
    <property type="evidence" value="ECO:0007669"/>
    <property type="project" value="InterPro"/>
</dbReference>
<proteinExistence type="predicted"/>